<feature type="modified residue" description="4-aspartylphosphate" evidence="4">
    <location>
        <position position="68"/>
    </location>
</feature>
<dbReference type="PANTHER" id="PTHR43547">
    <property type="entry name" value="TWO-COMPONENT HISTIDINE KINASE"/>
    <property type="match status" value="1"/>
</dbReference>
<dbReference type="Proteomes" id="UP000289784">
    <property type="component" value="Unassembled WGS sequence"/>
</dbReference>
<evidence type="ECO:0000259" key="7">
    <source>
        <dbReference type="PROSITE" id="PS50110"/>
    </source>
</evidence>
<dbReference type="CDD" id="cd00075">
    <property type="entry name" value="HATPase"/>
    <property type="match status" value="1"/>
</dbReference>
<sequence>MNLITTDSTAAAEAPETINLLIVDDIAQNLIAMEALLRREGLNILCAQSGPEALEMLLQHDVALALLDVQMPEMDGFTLAELMRGSARTRDVPIIFLTASPDDPLRSFKGYEAGAVDFLHKPIEPHIILGKVKVFIELYAQRRQLKAQNERLEHALRLNETMMAVLSHDLRTPLTTVLLCTDALDLALPEGEDAPARKPLQRIEGAARRMARMVEQLLDFSRIRTGALRLETRPCQLGELARTVIDELAQAHPDQTIRLEEHGNLSLLADQDRILQVYSNLLGNALAHGGGQPIVATVDGRGGATLVLEVRNAGSIPEALMPRLFEPFKASFNPTQGLGLGLFIAQQFLQAHGGALQARNEDGQVVFRAELPRN</sequence>
<dbReference type="SMART" id="SM00387">
    <property type="entry name" value="HATPase_c"/>
    <property type="match status" value="1"/>
</dbReference>
<feature type="domain" description="Histidine kinase" evidence="6">
    <location>
        <begin position="165"/>
        <end position="374"/>
    </location>
</feature>
<keyword evidence="3 4" id="KW-0597">Phosphoprotein</keyword>
<organism evidence="8 9">
    <name type="scientific">Pseudoxanthomonas composti</name>
    <dbReference type="NCBI Taxonomy" id="2137479"/>
    <lineage>
        <taxon>Bacteria</taxon>
        <taxon>Pseudomonadati</taxon>
        <taxon>Pseudomonadota</taxon>
        <taxon>Gammaproteobacteria</taxon>
        <taxon>Lysobacterales</taxon>
        <taxon>Lysobacteraceae</taxon>
        <taxon>Pseudoxanthomonas</taxon>
    </lineage>
</organism>
<reference evidence="8 9" key="1">
    <citation type="submission" date="2019-01" db="EMBL/GenBank/DDBJ databases">
        <title>Pseudoxanthomonas composti sp. nov., isolated from compost.</title>
        <authorList>
            <person name="Yang G."/>
        </authorList>
    </citation>
    <scope>NUCLEOTIDE SEQUENCE [LARGE SCALE GENOMIC DNA]</scope>
    <source>
        <strain evidence="8 9">GSS15</strain>
    </source>
</reference>
<dbReference type="InterPro" id="IPR004358">
    <property type="entry name" value="Sig_transdc_His_kin-like_C"/>
</dbReference>
<dbReference type="InterPro" id="IPR001789">
    <property type="entry name" value="Sig_transdc_resp-reg_receiver"/>
</dbReference>
<dbReference type="SMART" id="SM00388">
    <property type="entry name" value="HisKA"/>
    <property type="match status" value="1"/>
</dbReference>
<dbReference type="Pfam" id="PF02518">
    <property type="entry name" value="HATPase_c"/>
    <property type="match status" value="1"/>
</dbReference>
<dbReference type="SUPFAM" id="SSF55874">
    <property type="entry name" value="ATPase domain of HSP90 chaperone/DNA topoisomerase II/histidine kinase"/>
    <property type="match status" value="1"/>
</dbReference>
<dbReference type="GO" id="GO:0000155">
    <property type="term" value="F:phosphorelay sensor kinase activity"/>
    <property type="evidence" value="ECO:0007669"/>
    <property type="project" value="InterPro"/>
</dbReference>
<dbReference type="SUPFAM" id="SSF52172">
    <property type="entry name" value="CheY-like"/>
    <property type="match status" value="1"/>
</dbReference>
<proteinExistence type="predicted"/>
<keyword evidence="9" id="KW-1185">Reference proteome</keyword>
<evidence type="ECO:0000256" key="3">
    <source>
        <dbReference type="ARBA" id="ARBA00022553"/>
    </source>
</evidence>
<evidence type="ECO:0000313" key="8">
    <source>
        <dbReference type="EMBL" id="RXR07377.1"/>
    </source>
</evidence>
<evidence type="ECO:0000256" key="5">
    <source>
        <dbReference type="SAM" id="Coils"/>
    </source>
</evidence>
<evidence type="ECO:0000256" key="2">
    <source>
        <dbReference type="ARBA" id="ARBA00012438"/>
    </source>
</evidence>
<dbReference type="SMART" id="SM00448">
    <property type="entry name" value="REC"/>
    <property type="match status" value="1"/>
</dbReference>
<keyword evidence="8" id="KW-0418">Kinase</keyword>
<dbReference type="Gene3D" id="3.30.565.10">
    <property type="entry name" value="Histidine kinase-like ATPase, C-terminal domain"/>
    <property type="match status" value="1"/>
</dbReference>
<dbReference type="EMBL" id="SAWZ01000002">
    <property type="protein sequence ID" value="RXR07377.1"/>
    <property type="molecule type" value="Genomic_DNA"/>
</dbReference>
<evidence type="ECO:0000259" key="6">
    <source>
        <dbReference type="PROSITE" id="PS50109"/>
    </source>
</evidence>
<comment type="caution">
    <text evidence="8">The sequence shown here is derived from an EMBL/GenBank/DDBJ whole genome shotgun (WGS) entry which is preliminary data.</text>
</comment>
<protein>
    <recommendedName>
        <fullName evidence="2">histidine kinase</fullName>
        <ecNumber evidence="2">2.7.13.3</ecNumber>
    </recommendedName>
</protein>
<feature type="domain" description="Response regulatory" evidence="7">
    <location>
        <begin position="19"/>
        <end position="136"/>
    </location>
</feature>
<evidence type="ECO:0000256" key="4">
    <source>
        <dbReference type="PROSITE-ProRule" id="PRU00169"/>
    </source>
</evidence>
<dbReference type="InterPro" id="IPR036890">
    <property type="entry name" value="HATPase_C_sf"/>
</dbReference>
<dbReference type="InterPro" id="IPR003661">
    <property type="entry name" value="HisK_dim/P_dom"/>
</dbReference>
<dbReference type="Pfam" id="PF00512">
    <property type="entry name" value="HisKA"/>
    <property type="match status" value="1"/>
</dbReference>
<accession>A0A4Q1K089</accession>
<dbReference type="InterPro" id="IPR036097">
    <property type="entry name" value="HisK_dim/P_sf"/>
</dbReference>
<gene>
    <name evidence="8" type="ORF">EPA99_05540</name>
</gene>
<dbReference type="CDD" id="cd00082">
    <property type="entry name" value="HisKA"/>
    <property type="match status" value="1"/>
</dbReference>
<dbReference type="Gene3D" id="3.40.50.2300">
    <property type="match status" value="1"/>
</dbReference>
<dbReference type="InterPro" id="IPR011006">
    <property type="entry name" value="CheY-like_superfamily"/>
</dbReference>
<keyword evidence="5" id="KW-0175">Coiled coil</keyword>
<dbReference type="PROSITE" id="PS50109">
    <property type="entry name" value="HIS_KIN"/>
    <property type="match status" value="1"/>
</dbReference>
<keyword evidence="8" id="KW-0808">Transferase</keyword>
<dbReference type="PANTHER" id="PTHR43547:SF2">
    <property type="entry name" value="HYBRID SIGNAL TRANSDUCTION HISTIDINE KINASE C"/>
    <property type="match status" value="1"/>
</dbReference>
<dbReference type="PROSITE" id="PS50110">
    <property type="entry name" value="RESPONSE_REGULATORY"/>
    <property type="match status" value="1"/>
</dbReference>
<dbReference type="Gene3D" id="1.10.287.130">
    <property type="match status" value="1"/>
</dbReference>
<dbReference type="OrthoDB" id="8807260at2"/>
<dbReference type="InterPro" id="IPR003594">
    <property type="entry name" value="HATPase_dom"/>
</dbReference>
<comment type="catalytic activity">
    <reaction evidence="1">
        <text>ATP + protein L-histidine = ADP + protein N-phospho-L-histidine.</text>
        <dbReference type="EC" id="2.7.13.3"/>
    </reaction>
</comment>
<dbReference type="Pfam" id="PF00072">
    <property type="entry name" value="Response_reg"/>
    <property type="match status" value="1"/>
</dbReference>
<evidence type="ECO:0000256" key="1">
    <source>
        <dbReference type="ARBA" id="ARBA00000085"/>
    </source>
</evidence>
<dbReference type="InterPro" id="IPR005467">
    <property type="entry name" value="His_kinase_dom"/>
</dbReference>
<dbReference type="RefSeq" id="WP_129470191.1">
    <property type="nucleotide sequence ID" value="NZ_SAWZ01000002.1"/>
</dbReference>
<dbReference type="EC" id="2.7.13.3" evidence="2"/>
<evidence type="ECO:0000313" key="9">
    <source>
        <dbReference type="Proteomes" id="UP000289784"/>
    </source>
</evidence>
<dbReference type="PRINTS" id="PR00344">
    <property type="entry name" value="BCTRLSENSOR"/>
</dbReference>
<name>A0A4Q1K089_9GAMM</name>
<dbReference type="SUPFAM" id="SSF47384">
    <property type="entry name" value="Homodimeric domain of signal transducing histidine kinase"/>
    <property type="match status" value="1"/>
</dbReference>
<feature type="coiled-coil region" evidence="5">
    <location>
        <begin position="135"/>
        <end position="162"/>
    </location>
</feature>
<dbReference type="AlphaFoldDB" id="A0A4Q1K089"/>